<evidence type="ECO:0000313" key="1">
    <source>
        <dbReference type="EMBL" id="QWZ09839.1"/>
    </source>
</evidence>
<gene>
    <name evidence="1" type="ORF">KRR39_08970</name>
</gene>
<dbReference type="AlphaFoldDB" id="A0A975T1F8"/>
<dbReference type="Proteomes" id="UP000683575">
    <property type="component" value="Chromosome"/>
</dbReference>
<proteinExistence type="predicted"/>
<protein>
    <submittedName>
        <fullName evidence="1">Uncharacterized protein</fullName>
    </submittedName>
</protein>
<name>A0A975T1F8_9ACTN</name>
<evidence type="ECO:0000313" key="2">
    <source>
        <dbReference type="Proteomes" id="UP000683575"/>
    </source>
</evidence>
<dbReference type="KEGG" id="nps:KRR39_08970"/>
<dbReference type="RefSeq" id="WP_216941685.1">
    <property type="nucleotide sequence ID" value="NZ_CP077062.1"/>
</dbReference>
<sequence>MNRTEKMTVVENRSTKTSTRARCSRTTDCHCGQQLDMCARAHCPRCGRSIHQD</sequence>
<dbReference type="EMBL" id="CP077062">
    <property type="protein sequence ID" value="QWZ09839.1"/>
    <property type="molecule type" value="Genomic_DNA"/>
</dbReference>
<reference evidence="1" key="1">
    <citation type="submission" date="2021-06" db="EMBL/GenBank/DDBJ databases">
        <title>Complete genome sequence of Nocardioides sp. G188.</title>
        <authorList>
            <person name="Im W.-T."/>
        </authorList>
    </citation>
    <scope>NUCLEOTIDE SEQUENCE</scope>
    <source>
        <strain evidence="1">G188</strain>
    </source>
</reference>
<accession>A0A975T1F8</accession>
<keyword evidence="2" id="KW-1185">Reference proteome</keyword>
<organism evidence="1 2">
    <name type="scientific">Nocardioides panacis</name>
    <dbReference type="NCBI Taxonomy" id="2849501"/>
    <lineage>
        <taxon>Bacteria</taxon>
        <taxon>Bacillati</taxon>
        <taxon>Actinomycetota</taxon>
        <taxon>Actinomycetes</taxon>
        <taxon>Propionibacteriales</taxon>
        <taxon>Nocardioidaceae</taxon>
        <taxon>Nocardioides</taxon>
    </lineage>
</organism>